<dbReference type="EMBL" id="MU254053">
    <property type="protein sequence ID" value="KAG9242629.1"/>
    <property type="molecule type" value="Genomic_DNA"/>
</dbReference>
<gene>
    <name evidence="1" type="ORF">BJ878DRAFT_514507</name>
</gene>
<protein>
    <submittedName>
        <fullName evidence="1">Uncharacterized protein</fullName>
    </submittedName>
</protein>
<keyword evidence="2" id="KW-1185">Reference proteome</keyword>
<comment type="caution">
    <text evidence="1">The sequence shown here is derived from an EMBL/GenBank/DDBJ whole genome shotgun (WGS) entry which is preliminary data.</text>
</comment>
<name>A0A9P7YZ49_9HELO</name>
<proteinExistence type="predicted"/>
<dbReference type="Proteomes" id="UP000887226">
    <property type="component" value="Unassembled WGS sequence"/>
</dbReference>
<accession>A0A9P7YZ49</accession>
<evidence type="ECO:0000313" key="2">
    <source>
        <dbReference type="Proteomes" id="UP000887226"/>
    </source>
</evidence>
<dbReference type="AlphaFoldDB" id="A0A9P7YZ49"/>
<organism evidence="1 2">
    <name type="scientific">Calycina marina</name>
    <dbReference type="NCBI Taxonomy" id="1763456"/>
    <lineage>
        <taxon>Eukaryota</taxon>
        <taxon>Fungi</taxon>
        <taxon>Dikarya</taxon>
        <taxon>Ascomycota</taxon>
        <taxon>Pezizomycotina</taxon>
        <taxon>Leotiomycetes</taxon>
        <taxon>Helotiales</taxon>
        <taxon>Pezizellaceae</taxon>
        <taxon>Calycina</taxon>
    </lineage>
</organism>
<evidence type="ECO:0000313" key="1">
    <source>
        <dbReference type="EMBL" id="KAG9242629.1"/>
    </source>
</evidence>
<sequence>MVRFTPSIAGSLKSPAVFFLYFSMHFSSSARTLLASPCAPTGCTQLPESQDSSSATMGKTRGPRVPIRRSWCLGRVC</sequence>
<reference evidence="1" key="1">
    <citation type="journal article" date="2021" name="IMA Fungus">
        <title>Genomic characterization of three marine fungi, including Emericellopsis atlantica sp. nov. with signatures of a generalist lifestyle and marine biomass degradation.</title>
        <authorList>
            <person name="Hagestad O.C."/>
            <person name="Hou L."/>
            <person name="Andersen J.H."/>
            <person name="Hansen E.H."/>
            <person name="Altermark B."/>
            <person name="Li C."/>
            <person name="Kuhnert E."/>
            <person name="Cox R.J."/>
            <person name="Crous P.W."/>
            <person name="Spatafora J.W."/>
            <person name="Lail K."/>
            <person name="Amirebrahimi M."/>
            <person name="Lipzen A."/>
            <person name="Pangilinan J."/>
            <person name="Andreopoulos W."/>
            <person name="Hayes R.D."/>
            <person name="Ng V."/>
            <person name="Grigoriev I.V."/>
            <person name="Jackson S.A."/>
            <person name="Sutton T.D.S."/>
            <person name="Dobson A.D.W."/>
            <person name="Rama T."/>
        </authorList>
    </citation>
    <scope>NUCLEOTIDE SEQUENCE</scope>
    <source>
        <strain evidence="1">TRa3180A</strain>
    </source>
</reference>